<dbReference type="GO" id="GO:0006325">
    <property type="term" value="P:chromatin organization"/>
    <property type="evidence" value="ECO:0007669"/>
    <property type="project" value="UniProtKB-ARBA"/>
</dbReference>
<sequence>MEEVISNSVNGVHPSVDAHKKRKSHPSPMLGVAETPSVASPEVKRAKTAEFSENGVAHKNTEVTQVEFNDVLAAILHVVQGLDKHKIMSTVAISVVNGEKAEHSMQTIRTKLREAQYSSIVVFKDDISKICQQAIINNAREPEKQEHAQKLLQLASDLISDKLHYTIRSHGKKVRAREESQSSTPARDYEKVALFQRAPEGFVFTSVAVVKDESLDQDLTKCVIVPTASAPTPPKLQEINSKLRPIQSMSERTKKKSTGGKL</sequence>
<evidence type="ECO:0000313" key="3">
    <source>
        <dbReference type="EMBL" id="KAG0252932.1"/>
    </source>
</evidence>
<feature type="region of interest" description="Disordered" evidence="2">
    <location>
        <begin position="230"/>
        <end position="262"/>
    </location>
</feature>
<dbReference type="Gene3D" id="1.20.920.10">
    <property type="entry name" value="Bromodomain-like"/>
    <property type="match status" value="1"/>
</dbReference>
<evidence type="ECO:0000256" key="1">
    <source>
        <dbReference type="ARBA" id="ARBA00023117"/>
    </source>
</evidence>
<organism evidence="3 4">
    <name type="scientific">Mortierella polycephala</name>
    <dbReference type="NCBI Taxonomy" id="41804"/>
    <lineage>
        <taxon>Eukaryota</taxon>
        <taxon>Fungi</taxon>
        <taxon>Fungi incertae sedis</taxon>
        <taxon>Mucoromycota</taxon>
        <taxon>Mortierellomycotina</taxon>
        <taxon>Mortierellomycetes</taxon>
        <taxon>Mortierellales</taxon>
        <taxon>Mortierellaceae</taxon>
        <taxon>Mortierella</taxon>
    </lineage>
</organism>
<feature type="compositionally biased region" description="Polar residues" evidence="2">
    <location>
        <begin position="1"/>
        <end position="10"/>
    </location>
</feature>
<protein>
    <submittedName>
        <fullName evidence="3">Uncharacterized protein</fullName>
    </submittedName>
</protein>
<keyword evidence="4" id="KW-1185">Reference proteome</keyword>
<feature type="region of interest" description="Disordered" evidence="2">
    <location>
        <begin position="1"/>
        <end position="41"/>
    </location>
</feature>
<dbReference type="EMBL" id="JAAAJA010000490">
    <property type="protein sequence ID" value="KAG0252932.1"/>
    <property type="molecule type" value="Genomic_DNA"/>
</dbReference>
<name>A0A9P6PSY6_9FUNG</name>
<comment type="caution">
    <text evidence="3">The sequence shown here is derived from an EMBL/GenBank/DDBJ whole genome shotgun (WGS) entry which is preliminary data.</text>
</comment>
<feature type="compositionally biased region" description="Basic residues" evidence="2">
    <location>
        <begin position="253"/>
        <end position="262"/>
    </location>
</feature>
<dbReference type="InterPro" id="IPR036427">
    <property type="entry name" value="Bromodomain-like_sf"/>
</dbReference>
<dbReference type="SUPFAM" id="SSF47370">
    <property type="entry name" value="Bromodomain"/>
    <property type="match status" value="1"/>
</dbReference>
<accession>A0A9P6PSY6</accession>
<dbReference type="AlphaFoldDB" id="A0A9P6PSY6"/>
<evidence type="ECO:0000313" key="4">
    <source>
        <dbReference type="Proteomes" id="UP000726737"/>
    </source>
</evidence>
<proteinExistence type="predicted"/>
<dbReference type="Proteomes" id="UP000726737">
    <property type="component" value="Unassembled WGS sequence"/>
</dbReference>
<evidence type="ECO:0000256" key="2">
    <source>
        <dbReference type="SAM" id="MobiDB-lite"/>
    </source>
</evidence>
<gene>
    <name evidence="3" type="ORF">BG011_006678</name>
</gene>
<reference evidence="3" key="1">
    <citation type="journal article" date="2020" name="Fungal Divers.">
        <title>Resolving the Mortierellaceae phylogeny through synthesis of multi-gene phylogenetics and phylogenomics.</title>
        <authorList>
            <person name="Vandepol N."/>
            <person name="Liber J."/>
            <person name="Desiro A."/>
            <person name="Na H."/>
            <person name="Kennedy M."/>
            <person name="Barry K."/>
            <person name="Grigoriev I.V."/>
            <person name="Miller A.N."/>
            <person name="O'Donnell K."/>
            <person name="Stajich J.E."/>
            <person name="Bonito G."/>
        </authorList>
    </citation>
    <scope>NUCLEOTIDE SEQUENCE</scope>
    <source>
        <strain evidence="3">KOD948</strain>
    </source>
</reference>
<dbReference type="OrthoDB" id="21648at2759"/>
<keyword evidence="1" id="KW-0103">Bromodomain</keyword>